<dbReference type="PANTHER" id="PTHR34308:SF1">
    <property type="entry name" value="COBALAMIN BIOSYNTHESIS PROTEIN CBIB"/>
    <property type="match status" value="1"/>
</dbReference>
<dbReference type="EMBL" id="CP017697">
    <property type="protein sequence ID" value="ATO44997.1"/>
    <property type="molecule type" value="Genomic_DNA"/>
</dbReference>
<dbReference type="GO" id="GO:0015420">
    <property type="term" value="F:ABC-type vitamin B12 transporter activity"/>
    <property type="evidence" value="ECO:0007669"/>
    <property type="project" value="UniProtKB-UniRule"/>
</dbReference>
<evidence type="ECO:0000256" key="9">
    <source>
        <dbReference type="HAMAP-Rule" id="MF_00024"/>
    </source>
</evidence>
<dbReference type="NCBIfam" id="TIGR00380">
    <property type="entry name" value="cobal_cbiB"/>
    <property type="match status" value="1"/>
</dbReference>
<evidence type="ECO:0000256" key="1">
    <source>
        <dbReference type="ARBA" id="ARBA00004651"/>
    </source>
</evidence>
<name>A0A2D1KS85_9LACO</name>
<dbReference type="GO" id="GO:0048472">
    <property type="term" value="F:threonine-phosphate decarboxylase activity"/>
    <property type="evidence" value="ECO:0007669"/>
    <property type="project" value="InterPro"/>
</dbReference>
<keyword evidence="7 9" id="KW-1133">Transmembrane helix</keyword>
<evidence type="ECO:0000256" key="7">
    <source>
        <dbReference type="ARBA" id="ARBA00022989"/>
    </source>
</evidence>
<dbReference type="Pfam" id="PF03186">
    <property type="entry name" value="CobD_Cbib"/>
    <property type="match status" value="1"/>
</dbReference>
<dbReference type="KEGG" id="lcy:LC20004_04120"/>
<evidence type="ECO:0000256" key="2">
    <source>
        <dbReference type="ARBA" id="ARBA00004953"/>
    </source>
</evidence>
<keyword evidence="5 9" id="KW-0169">Cobalamin biosynthesis</keyword>
<dbReference type="RefSeq" id="WP_029507669.1">
    <property type="nucleotide sequence ID" value="NZ_AEOS01000174.1"/>
</dbReference>
<sequence>MVLISMIGLAFVLDLLLGDPYSWPHPVKVMGQAIAAYVKKFDQTTRSARQLFWLGVLLWFVIVGGTAIIAGAIMGLTQRWFWLHDVVGVYLCYTTLSIRGLAHEGRKIQKSLQAQRLTQARQQVGMIVGRDTQQLSAEAVCKATIETIAENTSDGVIAPLFYLFIGGPVLGLVYKAVNTLDSMVGYRNQKYRNIGRFSAQLDDIFNWLPARLTWLFLLAASWLLRLNSRGAWQIGRRDRRQHLSPNSALSESVVAGALDLRLGGPHQYFGERVDKPFIGRTDARPASSADIGTTNRMLYVSAILGLLFFAGCRWLLI</sequence>
<dbReference type="OrthoDB" id="9811967at2"/>
<feature type="transmembrane region" description="Helical" evidence="9">
    <location>
        <begin position="297"/>
        <end position="316"/>
    </location>
</feature>
<keyword evidence="4 9" id="KW-1003">Cell membrane</keyword>
<proteinExistence type="inferred from homology"/>
<dbReference type="InterPro" id="IPR004485">
    <property type="entry name" value="Cobalamin_biosynth_CobD/CbiB"/>
</dbReference>
<evidence type="ECO:0000256" key="4">
    <source>
        <dbReference type="ARBA" id="ARBA00022475"/>
    </source>
</evidence>
<comment type="function">
    <text evidence="9">Converts cobyric acid to cobinamide by the addition of aminopropanol on the F carboxylic group.</text>
</comment>
<comment type="caution">
    <text evidence="9">Lacks conserved residue(s) required for the propagation of feature annotation.</text>
</comment>
<keyword evidence="8 9" id="KW-0472">Membrane</keyword>
<dbReference type="UniPathway" id="UPA00148"/>
<dbReference type="Proteomes" id="UP000223559">
    <property type="component" value="Chromosome"/>
</dbReference>
<feature type="transmembrane region" description="Helical" evidence="9">
    <location>
        <begin position="204"/>
        <end position="224"/>
    </location>
</feature>
<evidence type="ECO:0000256" key="3">
    <source>
        <dbReference type="ARBA" id="ARBA00006263"/>
    </source>
</evidence>
<feature type="transmembrane region" description="Helical" evidence="9">
    <location>
        <begin position="156"/>
        <end position="177"/>
    </location>
</feature>
<protein>
    <recommendedName>
        <fullName evidence="9">Cobalamin biosynthesis protein CobD</fullName>
    </recommendedName>
</protein>
<evidence type="ECO:0000256" key="6">
    <source>
        <dbReference type="ARBA" id="ARBA00022692"/>
    </source>
</evidence>
<reference evidence="10 11" key="1">
    <citation type="submission" date="2016-10" db="EMBL/GenBank/DDBJ databases">
        <title>The whole genome sequencing and assembly of L. cotyniformis subsp. torquens DSM 20004 strain.</title>
        <authorList>
            <person name="Park M.-K."/>
            <person name="Lee Y.-J."/>
            <person name="Yi H."/>
            <person name="Bahn Y.-S."/>
            <person name="Kim J.F."/>
            <person name="Lee D.-W."/>
        </authorList>
    </citation>
    <scope>NUCLEOTIDE SEQUENCE [LARGE SCALE GENOMIC DNA]</scope>
    <source>
        <strain evidence="10 11">DSM 20004</strain>
    </source>
</reference>
<comment type="pathway">
    <text evidence="2 9">Cofactor biosynthesis; adenosylcobalamin biosynthesis.</text>
</comment>
<feature type="transmembrane region" description="Helical" evidence="9">
    <location>
        <begin position="51"/>
        <end position="74"/>
    </location>
</feature>
<evidence type="ECO:0000256" key="5">
    <source>
        <dbReference type="ARBA" id="ARBA00022573"/>
    </source>
</evidence>
<evidence type="ECO:0000256" key="8">
    <source>
        <dbReference type="ARBA" id="ARBA00023136"/>
    </source>
</evidence>
<dbReference type="AlphaFoldDB" id="A0A2D1KS85"/>
<comment type="similarity">
    <text evidence="3 9">Belongs to the CobD/CbiB family.</text>
</comment>
<comment type="subcellular location">
    <subcellularLocation>
        <location evidence="1 9">Cell membrane</location>
        <topology evidence="1 9">Multi-pass membrane protein</topology>
    </subcellularLocation>
</comment>
<keyword evidence="11" id="KW-1185">Reference proteome</keyword>
<dbReference type="GO" id="GO:0009236">
    <property type="term" value="P:cobalamin biosynthetic process"/>
    <property type="evidence" value="ECO:0007669"/>
    <property type="project" value="UniProtKB-UniRule"/>
</dbReference>
<evidence type="ECO:0000313" key="11">
    <source>
        <dbReference type="Proteomes" id="UP000223559"/>
    </source>
</evidence>
<dbReference type="PANTHER" id="PTHR34308">
    <property type="entry name" value="COBALAMIN BIOSYNTHESIS PROTEIN CBIB"/>
    <property type="match status" value="1"/>
</dbReference>
<evidence type="ECO:0000313" key="10">
    <source>
        <dbReference type="EMBL" id="ATO44997.1"/>
    </source>
</evidence>
<dbReference type="HAMAP" id="MF_00024">
    <property type="entry name" value="CobD_CbiB"/>
    <property type="match status" value="1"/>
</dbReference>
<gene>
    <name evidence="9" type="primary">cobD</name>
    <name evidence="10" type="ORF">LC20004_04120</name>
</gene>
<dbReference type="GO" id="GO:0005886">
    <property type="term" value="C:plasma membrane"/>
    <property type="evidence" value="ECO:0007669"/>
    <property type="project" value="UniProtKB-SubCell"/>
</dbReference>
<keyword evidence="6 9" id="KW-0812">Transmembrane</keyword>
<organism evidence="10 11">
    <name type="scientific">Loigolactobacillus coryniformis subsp. torquens DSM 20004 = KCTC 3535</name>
    <dbReference type="NCBI Taxonomy" id="1423822"/>
    <lineage>
        <taxon>Bacteria</taxon>
        <taxon>Bacillati</taxon>
        <taxon>Bacillota</taxon>
        <taxon>Bacilli</taxon>
        <taxon>Lactobacillales</taxon>
        <taxon>Lactobacillaceae</taxon>
        <taxon>Loigolactobacillus</taxon>
    </lineage>
</organism>
<accession>A0A2D1KS85</accession>